<dbReference type="AlphaFoldDB" id="A0A8J3ZI73"/>
<evidence type="ECO:0000313" key="4">
    <source>
        <dbReference type="Proteomes" id="UP000612585"/>
    </source>
</evidence>
<gene>
    <name evidence="3" type="ORF">Vau01_120930</name>
</gene>
<dbReference type="PANTHER" id="PTHR34300:SF1">
    <property type="entry name" value="QUEUOSINE PRECURSOR TRANSPORTER"/>
    <property type="match status" value="1"/>
</dbReference>
<dbReference type="InterPro" id="IPR003744">
    <property type="entry name" value="YhhQ"/>
</dbReference>
<name>A0A8J3ZI73_9ACTN</name>
<feature type="transmembrane region" description="Helical" evidence="2">
    <location>
        <begin position="143"/>
        <end position="167"/>
    </location>
</feature>
<feature type="transmembrane region" description="Helical" evidence="2">
    <location>
        <begin position="87"/>
        <end position="106"/>
    </location>
</feature>
<protein>
    <recommendedName>
        <fullName evidence="5">VUT family protein</fullName>
    </recommendedName>
</protein>
<evidence type="ECO:0000256" key="1">
    <source>
        <dbReference type="SAM" id="MobiDB-lite"/>
    </source>
</evidence>
<dbReference type="Proteomes" id="UP000612585">
    <property type="component" value="Unassembled WGS sequence"/>
</dbReference>
<feature type="compositionally biased region" description="Low complexity" evidence="1">
    <location>
        <begin position="1"/>
        <end position="17"/>
    </location>
</feature>
<feature type="transmembrane region" description="Helical" evidence="2">
    <location>
        <begin position="179"/>
        <end position="203"/>
    </location>
</feature>
<feature type="transmembrane region" description="Helical" evidence="2">
    <location>
        <begin position="58"/>
        <end position="80"/>
    </location>
</feature>
<accession>A0A8J3ZI73</accession>
<evidence type="ECO:0000256" key="2">
    <source>
        <dbReference type="SAM" id="Phobius"/>
    </source>
</evidence>
<comment type="caution">
    <text evidence="3">The sequence shown here is derived from an EMBL/GenBank/DDBJ whole genome shotgun (WGS) entry which is preliminary data.</text>
</comment>
<dbReference type="RefSeq" id="WP_204013537.1">
    <property type="nucleotide sequence ID" value="NZ_BOPG01000121.1"/>
</dbReference>
<dbReference type="Pfam" id="PF02592">
    <property type="entry name" value="Vut_1"/>
    <property type="match status" value="1"/>
</dbReference>
<proteinExistence type="predicted"/>
<feature type="transmembrane region" description="Helical" evidence="2">
    <location>
        <begin position="33"/>
        <end position="52"/>
    </location>
</feature>
<feature type="region of interest" description="Disordered" evidence="1">
    <location>
        <begin position="1"/>
        <end position="26"/>
    </location>
</feature>
<keyword evidence="2" id="KW-1133">Transmembrane helix</keyword>
<feature type="transmembrane region" description="Helical" evidence="2">
    <location>
        <begin position="112"/>
        <end position="131"/>
    </location>
</feature>
<dbReference type="EMBL" id="BOPG01000121">
    <property type="protein sequence ID" value="GIJ64577.1"/>
    <property type="molecule type" value="Genomic_DNA"/>
</dbReference>
<dbReference type="PANTHER" id="PTHR34300">
    <property type="entry name" value="QUEUOSINE PRECURSOR TRANSPORTER-RELATED"/>
    <property type="match status" value="1"/>
</dbReference>
<evidence type="ECO:0008006" key="5">
    <source>
        <dbReference type="Google" id="ProtNLM"/>
    </source>
</evidence>
<keyword evidence="2" id="KW-0472">Membrane</keyword>
<evidence type="ECO:0000313" key="3">
    <source>
        <dbReference type="EMBL" id="GIJ64577.1"/>
    </source>
</evidence>
<reference evidence="3" key="1">
    <citation type="submission" date="2021-01" db="EMBL/GenBank/DDBJ databases">
        <title>Whole genome shotgun sequence of Virgisporangium aurantiacum NBRC 16421.</title>
        <authorList>
            <person name="Komaki H."/>
            <person name="Tamura T."/>
        </authorList>
    </citation>
    <scope>NUCLEOTIDE SEQUENCE</scope>
    <source>
        <strain evidence="3">NBRC 16421</strain>
    </source>
</reference>
<keyword evidence="2" id="KW-0812">Transmembrane</keyword>
<keyword evidence="4" id="KW-1185">Reference proteome</keyword>
<sequence length="212" mass="21608">MPTTPQTTATPAITATTRQPSGPPECRPHRLRWHAASAVAGFIATVMTANALTATFGLIPVGFGLTATAGTIAAGLTLLARDAVHHLAGRATVAACIAAGALLSAGLAGPRLALASATAFALSEVADLLVYQRLIRRGWITAAVASNTVAAPVDSVVFLGLAGFPIWASLPGQVWIKTAAVAVPLAVVVAVPLAVVVAVRALLRHRVRPRRS</sequence>
<organism evidence="3 4">
    <name type="scientific">Virgisporangium aurantiacum</name>
    <dbReference type="NCBI Taxonomy" id="175570"/>
    <lineage>
        <taxon>Bacteria</taxon>
        <taxon>Bacillati</taxon>
        <taxon>Actinomycetota</taxon>
        <taxon>Actinomycetes</taxon>
        <taxon>Micromonosporales</taxon>
        <taxon>Micromonosporaceae</taxon>
        <taxon>Virgisporangium</taxon>
    </lineage>
</organism>